<dbReference type="RefSeq" id="WP_238748473.1">
    <property type="nucleotide sequence ID" value="NZ_JAKOOW010000037.1"/>
</dbReference>
<dbReference type="SUPFAM" id="SSF53474">
    <property type="entry name" value="alpha/beta-Hydrolases"/>
    <property type="match status" value="1"/>
</dbReference>
<evidence type="ECO:0000313" key="2">
    <source>
        <dbReference type="EMBL" id="MCG6504916.1"/>
    </source>
</evidence>
<comment type="caution">
    <text evidence="2">The sequence shown here is derived from an EMBL/GenBank/DDBJ whole genome shotgun (WGS) entry which is preliminary data.</text>
</comment>
<sequence length="267" mass="29459">MISIKKLLTILATLAVVFVLLPLAALYFAQERLLFRPAVLAQNYAFRFARPFEEIRLPAADGTVLHGLHFAADAPAKGRLLFFHGNAGALDSWGEVAERFAALGYESYVFDYRGYGKSGGQIDNQDQLYADAERMAEYVRAQGEGRLVVVGFSLGSGLAARTAQQYRADSLLLAAPYEGLAVLQQEKVPFVPPFLIKYRIPSAEFLRAAAHTRITLVHGRQDTLIPVEHSRRLAALLKQGDAAFETDAGHNTLLADPLFWRVAAERL</sequence>
<accession>A0ABS9NQ37</accession>
<dbReference type="Proteomes" id="UP001298424">
    <property type="component" value="Unassembled WGS sequence"/>
</dbReference>
<reference evidence="2 3" key="1">
    <citation type="submission" date="2022-02" db="EMBL/GenBank/DDBJ databases">
        <title>Genome sequence data of Kingella unionensis sp. nov. strain CICC 24913 (CCUG 75125).</title>
        <authorList>
            <person name="Xiao M."/>
        </authorList>
    </citation>
    <scope>NUCLEOTIDE SEQUENCE [LARGE SCALE GENOMIC DNA]</scope>
    <source>
        <strain evidence="2 3">CICC 24913</strain>
    </source>
</reference>
<dbReference type="InterPro" id="IPR022742">
    <property type="entry name" value="Hydrolase_4"/>
</dbReference>
<name>A0ABS9NQ37_9NEIS</name>
<dbReference type="Gene3D" id="3.40.50.1820">
    <property type="entry name" value="alpha/beta hydrolase"/>
    <property type="match status" value="1"/>
</dbReference>
<organism evidence="2 3">
    <name type="scientific">Kingella pumchi</name>
    <dbReference type="NCBI Taxonomy" id="2779506"/>
    <lineage>
        <taxon>Bacteria</taxon>
        <taxon>Pseudomonadati</taxon>
        <taxon>Pseudomonadota</taxon>
        <taxon>Betaproteobacteria</taxon>
        <taxon>Neisseriales</taxon>
        <taxon>Neisseriaceae</taxon>
        <taxon>Kingella</taxon>
    </lineage>
</organism>
<proteinExistence type="predicted"/>
<evidence type="ECO:0000259" key="1">
    <source>
        <dbReference type="Pfam" id="PF12146"/>
    </source>
</evidence>
<dbReference type="GO" id="GO:0016787">
    <property type="term" value="F:hydrolase activity"/>
    <property type="evidence" value="ECO:0007669"/>
    <property type="project" value="UniProtKB-KW"/>
</dbReference>
<protein>
    <submittedName>
        <fullName evidence="2">Alpha/beta fold hydrolase</fullName>
    </submittedName>
</protein>
<dbReference type="EMBL" id="JAKOOW010000037">
    <property type="protein sequence ID" value="MCG6504916.1"/>
    <property type="molecule type" value="Genomic_DNA"/>
</dbReference>
<gene>
    <name evidence="2" type="ORF">MB824_10460</name>
</gene>
<evidence type="ECO:0000313" key="3">
    <source>
        <dbReference type="Proteomes" id="UP001298424"/>
    </source>
</evidence>
<dbReference type="PANTHER" id="PTHR12277:SF81">
    <property type="entry name" value="PROTEIN ABHD13"/>
    <property type="match status" value="1"/>
</dbReference>
<keyword evidence="2" id="KW-0378">Hydrolase</keyword>
<keyword evidence="3" id="KW-1185">Reference proteome</keyword>
<dbReference type="PANTHER" id="PTHR12277">
    <property type="entry name" value="ALPHA/BETA HYDROLASE DOMAIN-CONTAINING PROTEIN"/>
    <property type="match status" value="1"/>
</dbReference>
<dbReference type="InterPro" id="IPR029058">
    <property type="entry name" value="AB_hydrolase_fold"/>
</dbReference>
<feature type="domain" description="Serine aminopeptidase S33" evidence="1">
    <location>
        <begin position="75"/>
        <end position="181"/>
    </location>
</feature>
<dbReference type="Pfam" id="PF12146">
    <property type="entry name" value="Hydrolase_4"/>
    <property type="match status" value="1"/>
</dbReference>